<evidence type="ECO:0000313" key="1">
    <source>
        <dbReference type="EMBL" id="KAJ7996723.1"/>
    </source>
</evidence>
<organism evidence="1 2">
    <name type="scientific">Dallia pectoralis</name>
    <name type="common">Alaska blackfish</name>
    <dbReference type="NCBI Taxonomy" id="75939"/>
    <lineage>
        <taxon>Eukaryota</taxon>
        <taxon>Metazoa</taxon>
        <taxon>Chordata</taxon>
        <taxon>Craniata</taxon>
        <taxon>Vertebrata</taxon>
        <taxon>Euteleostomi</taxon>
        <taxon>Actinopterygii</taxon>
        <taxon>Neopterygii</taxon>
        <taxon>Teleostei</taxon>
        <taxon>Protacanthopterygii</taxon>
        <taxon>Esociformes</taxon>
        <taxon>Umbridae</taxon>
        <taxon>Dallia</taxon>
    </lineage>
</organism>
<dbReference type="EMBL" id="CM055747">
    <property type="protein sequence ID" value="KAJ7996723.1"/>
    <property type="molecule type" value="Genomic_DNA"/>
</dbReference>
<comment type="caution">
    <text evidence="1">The sequence shown here is derived from an EMBL/GenBank/DDBJ whole genome shotgun (WGS) entry which is preliminary data.</text>
</comment>
<gene>
    <name evidence="1" type="ORF">DPEC_G00239990</name>
</gene>
<reference evidence="1" key="1">
    <citation type="submission" date="2021-05" db="EMBL/GenBank/DDBJ databases">
        <authorList>
            <person name="Pan Q."/>
            <person name="Jouanno E."/>
            <person name="Zahm M."/>
            <person name="Klopp C."/>
            <person name="Cabau C."/>
            <person name="Louis A."/>
            <person name="Berthelot C."/>
            <person name="Parey E."/>
            <person name="Roest Crollius H."/>
            <person name="Montfort J."/>
            <person name="Robinson-Rechavi M."/>
            <person name="Bouchez O."/>
            <person name="Lampietro C."/>
            <person name="Lopez Roques C."/>
            <person name="Donnadieu C."/>
            <person name="Postlethwait J."/>
            <person name="Bobe J."/>
            <person name="Dillon D."/>
            <person name="Chandos A."/>
            <person name="von Hippel F."/>
            <person name="Guiguen Y."/>
        </authorList>
    </citation>
    <scope>NUCLEOTIDE SEQUENCE</scope>
    <source>
        <strain evidence="1">YG-Jan2019</strain>
    </source>
</reference>
<name>A0ACC2FZM1_DALPE</name>
<sequence>MRHCTHRFEGIRQGYEMSDNAVCTAVCTASNVFTAEGLTPSSPTGMRSQSNGQCSPAHGILHQVSPATKDNEVLSTPSAAEKRAHLNGLPSPSRLLSGNTNNHTGKQYLEGYLRTDDRMRLAKERREERDKGLAVREQVIREKERRAQLQYERTVEERWRRLEEQRQKEELRRAAVEEKRRQKLEEEKERLEALMKRSLERSLQLDQRPKRWTWGGPGGAPGDCENAPPPASAFPHDLAAPFPAASESAPCSPHRSPYRGSPSRTDRRRLQSSPEESAGGSASTPQTPKKESLRRERRTGSPATLSPVRRAESPAGFTRRSASPATPKLLPKTRTQSPCAVRQYPSSPVSHRHIAPVTDDLKVGKVEEDNGHNNDKDRIVSKPGTPVVKKIPDIQSPKKSLQIDAHQDKLSTLNKRFHNVENSNGQTSENMTSEKSSTDKMKSNSMDLNSNKSTEPSPGTPTGKTVAGTTNAEEASRLLAERRRLARVQKELEEKQRQDQEKDKRLKAEQLTRKHAKERARQAEEERSRQEDLRREREEQEKRRREGQEKVLQVQFDREKEEAESQAHKNDERQRQEREILKLQEEEERQLRKKRIEEIMKRTRKSQENQEEMKKVEGLVDTQPVSPPGAIEAKTIESNTQVNKQRIPKVESQVIGHVTTHVSMENRALVKASDLVTTKNVLEKRQDVKVGGACGAQNPKLESAFVKKQVPSQVTDQEGAQVNVKTTDQINAPDNPERLDVSELSNQDRDSPERATKQEQVSGHHVAQLKTQESLQVNVKVMGRGTLPSKLSLAPLAVGQPPPPVIHLEPLDVGNSRACDEVQSMEVSPVSREELISIPEFSPINEVQHNGMSNARALEDLLDLTGHVTFPKLSPLGQGDCNQNLIQGLCSPESTLIHAHLSLSHKLNIQ</sequence>
<accession>A0ACC2FZM1</accession>
<evidence type="ECO:0000313" key="2">
    <source>
        <dbReference type="Proteomes" id="UP001157502"/>
    </source>
</evidence>
<protein>
    <submittedName>
        <fullName evidence="1">Uncharacterized protein</fullName>
    </submittedName>
</protein>
<keyword evidence="2" id="KW-1185">Reference proteome</keyword>
<dbReference type="Proteomes" id="UP001157502">
    <property type="component" value="Chromosome 20"/>
</dbReference>
<proteinExistence type="predicted"/>